<gene>
    <name evidence="7" type="ORF">WJX81_003179</name>
</gene>
<sequence>MALTLRDVGLFALCILFPPLAVFFIKGRCDTDLVLDILLCIFAWLPGQIYAVYLLVTVPSQDDAVTNPLLT</sequence>
<comment type="caution">
    <text evidence="7">The sequence shown here is derived from an EMBL/GenBank/DDBJ whole genome shotgun (WGS) entry which is preliminary data.</text>
</comment>
<accession>A0AAW1QKH3</accession>
<dbReference type="AlphaFoldDB" id="A0AAW1QKH3"/>
<evidence type="ECO:0000256" key="6">
    <source>
        <dbReference type="SAM" id="Phobius"/>
    </source>
</evidence>
<evidence type="ECO:0000256" key="4">
    <source>
        <dbReference type="ARBA" id="ARBA00022989"/>
    </source>
</evidence>
<dbReference type="Proteomes" id="UP001445335">
    <property type="component" value="Unassembled WGS sequence"/>
</dbReference>
<dbReference type="InterPro" id="IPR000612">
    <property type="entry name" value="PMP3"/>
</dbReference>
<comment type="subcellular location">
    <subcellularLocation>
        <location evidence="1">Membrane</location>
    </subcellularLocation>
</comment>
<dbReference type="GO" id="GO:0016020">
    <property type="term" value="C:membrane"/>
    <property type="evidence" value="ECO:0007669"/>
    <property type="project" value="UniProtKB-SubCell"/>
</dbReference>
<evidence type="ECO:0000256" key="5">
    <source>
        <dbReference type="ARBA" id="ARBA00023136"/>
    </source>
</evidence>
<evidence type="ECO:0000313" key="7">
    <source>
        <dbReference type="EMBL" id="KAK9821929.1"/>
    </source>
</evidence>
<proteinExistence type="inferred from homology"/>
<reference evidence="7 8" key="1">
    <citation type="journal article" date="2024" name="Nat. Commun.">
        <title>Phylogenomics reveals the evolutionary origins of lichenization in chlorophyte algae.</title>
        <authorList>
            <person name="Puginier C."/>
            <person name="Libourel C."/>
            <person name="Otte J."/>
            <person name="Skaloud P."/>
            <person name="Haon M."/>
            <person name="Grisel S."/>
            <person name="Petersen M."/>
            <person name="Berrin J.G."/>
            <person name="Delaux P.M."/>
            <person name="Dal Grande F."/>
            <person name="Keller J."/>
        </authorList>
    </citation>
    <scope>NUCLEOTIDE SEQUENCE [LARGE SCALE GENOMIC DNA]</scope>
    <source>
        <strain evidence="7 8">SAG 245.80</strain>
    </source>
</reference>
<keyword evidence="8" id="KW-1185">Reference proteome</keyword>
<evidence type="ECO:0000256" key="3">
    <source>
        <dbReference type="ARBA" id="ARBA00022692"/>
    </source>
</evidence>
<feature type="transmembrane region" description="Helical" evidence="6">
    <location>
        <begin position="37"/>
        <end position="56"/>
    </location>
</feature>
<keyword evidence="3 6" id="KW-0812">Transmembrane</keyword>
<name>A0AAW1QKH3_9CHLO</name>
<keyword evidence="5 6" id="KW-0472">Membrane</keyword>
<evidence type="ECO:0000256" key="2">
    <source>
        <dbReference type="ARBA" id="ARBA00009530"/>
    </source>
</evidence>
<dbReference type="EMBL" id="JALJOU010000094">
    <property type="protein sequence ID" value="KAK9821929.1"/>
    <property type="molecule type" value="Genomic_DNA"/>
</dbReference>
<keyword evidence="4 6" id="KW-1133">Transmembrane helix</keyword>
<dbReference type="Pfam" id="PF01679">
    <property type="entry name" value="Pmp3"/>
    <property type="match status" value="1"/>
</dbReference>
<dbReference type="PANTHER" id="PTHR21659:SF42">
    <property type="entry name" value="UPF0057 MEMBRANE PROTEIN ZK632.10-RELATED"/>
    <property type="match status" value="1"/>
</dbReference>
<evidence type="ECO:0000313" key="8">
    <source>
        <dbReference type="Proteomes" id="UP001445335"/>
    </source>
</evidence>
<comment type="similarity">
    <text evidence="2">Belongs to the UPF0057 (PMP3) family.</text>
</comment>
<feature type="transmembrane region" description="Helical" evidence="6">
    <location>
        <begin position="6"/>
        <end position="25"/>
    </location>
</feature>
<evidence type="ECO:0000256" key="1">
    <source>
        <dbReference type="ARBA" id="ARBA00004370"/>
    </source>
</evidence>
<dbReference type="PANTHER" id="PTHR21659">
    <property type="entry name" value="HYDROPHOBIC PROTEIN RCI2 LOW TEMPERATURE AND SALT RESPONSIVE PROTEIN LTI6 -RELATED"/>
    <property type="match status" value="1"/>
</dbReference>
<protein>
    <submittedName>
        <fullName evidence="7">Uncharacterized protein</fullName>
    </submittedName>
</protein>
<organism evidence="7 8">
    <name type="scientific">Elliptochloris bilobata</name>
    <dbReference type="NCBI Taxonomy" id="381761"/>
    <lineage>
        <taxon>Eukaryota</taxon>
        <taxon>Viridiplantae</taxon>
        <taxon>Chlorophyta</taxon>
        <taxon>core chlorophytes</taxon>
        <taxon>Trebouxiophyceae</taxon>
        <taxon>Trebouxiophyceae incertae sedis</taxon>
        <taxon>Elliptochloris clade</taxon>
        <taxon>Elliptochloris</taxon>
    </lineage>
</organism>